<organism evidence="1">
    <name type="scientific">Rhizophora mucronata</name>
    <name type="common">Asiatic mangrove</name>
    <dbReference type="NCBI Taxonomy" id="61149"/>
    <lineage>
        <taxon>Eukaryota</taxon>
        <taxon>Viridiplantae</taxon>
        <taxon>Streptophyta</taxon>
        <taxon>Embryophyta</taxon>
        <taxon>Tracheophyta</taxon>
        <taxon>Spermatophyta</taxon>
        <taxon>Magnoliopsida</taxon>
        <taxon>eudicotyledons</taxon>
        <taxon>Gunneridae</taxon>
        <taxon>Pentapetalae</taxon>
        <taxon>rosids</taxon>
        <taxon>fabids</taxon>
        <taxon>Malpighiales</taxon>
        <taxon>Rhizophoraceae</taxon>
        <taxon>Rhizophora</taxon>
    </lineage>
</organism>
<reference evidence="1" key="1">
    <citation type="submission" date="2018-02" db="EMBL/GenBank/DDBJ databases">
        <title>Rhizophora mucronata_Transcriptome.</title>
        <authorList>
            <person name="Meera S.P."/>
            <person name="Sreeshan A."/>
            <person name="Augustine A."/>
        </authorList>
    </citation>
    <scope>NUCLEOTIDE SEQUENCE</scope>
    <source>
        <tissue evidence="1">Leaf</tissue>
    </source>
</reference>
<proteinExistence type="predicted"/>
<dbReference type="EMBL" id="GGEC01070873">
    <property type="protein sequence ID" value="MBX51357.1"/>
    <property type="molecule type" value="Transcribed_RNA"/>
</dbReference>
<sequence length="28" mass="3121">MQQLAYLNPSCSVPPVSIQQSLFQPCLQ</sequence>
<evidence type="ECO:0000313" key="1">
    <source>
        <dbReference type="EMBL" id="MBX51357.1"/>
    </source>
</evidence>
<accession>A0A2P2P9I8</accession>
<dbReference type="AlphaFoldDB" id="A0A2P2P9I8"/>
<name>A0A2P2P9I8_RHIMU</name>
<protein>
    <submittedName>
        <fullName evidence="1">Uncharacterized protein</fullName>
    </submittedName>
</protein>